<sequence>MTSTAAARATGRPRDAAIDRAVLEATLRALGRDGYAGLSLRAIADDAGTTRPALYRRWPDKAALVVDAVAHLAAVDPPEVTGDAFDDLVTELDHFRHCISDAAALPLAGLMLGDGIEEPVRARYRELVVGPRRARLRALIEQAASEGRFAADADLALAGSLLTGSWYALALAEVPPPDDWALRTARLVWRACGGTPPR</sequence>
<evidence type="ECO:0000313" key="7">
    <source>
        <dbReference type="Proteomes" id="UP001501495"/>
    </source>
</evidence>
<dbReference type="PROSITE" id="PS50977">
    <property type="entry name" value="HTH_TETR_2"/>
    <property type="match status" value="1"/>
</dbReference>
<proteinExistence type="predicted"/>
<dbReference type="PANTHER" id="PTHR30055">
    <property type="entry name" value="HTH-TYPE TRANSCRIPTIONAL REGULATOR RUTR"/>
    <property type="match status" value="1"/>
</dbReference>
<dbReference type="SUPFAM" id="SSF46689">
    <property type="entry name" value="Homeodomain-like"/>
    <property type="match status" value="1"/>
</dbReference>
<reference evidence="7" key="1">
    <citation type="journal article" date="2019" name="Int. J. Syst. Evol. Microbiol.">
        <title>The Global Catalogue of Microorganisms (GCM) 10K type strain sequencing project: providing services to taxonomists for standard genome sequencing and annotation.</title>
        <authorList>
            <consortium name="The Broad Institute Genomics Platform"/>
            <consortium name="The Broad Institute Genome Sequencing Center for Infectious Disease"/>
            <person name="Wu L."/>
            <person name="Ma J."/>
        </authorList>
    </citation>
    <scope>NUCLEOTIDE SEQUENCE [LARGE SCALE GENOMIC DNA]</scope>
    <source>
        <strain evidence="7">JCM 16703</strain>
    </source>
</reference>
<dbReference type="Pfam" id="PF00440">
    <property type="entry name" value="TetR_N"/>
    <property type="match status" value="1"/>
</dbReference>
<dbReference type="PRINTS" id="PR00455">
    <property type="entry name" value="HTHTETR"/>
</dbReference>
<evidence type="ECO:0000256" key="2">
    <source>
        <dbReference type="ARBA" id="ARBA00023125"/>
    </source>
</evidence>
<keyword evidence="1" id="KW-0805">Transcription regulation</keyword>
<keyword evidence="7" id="KW-1185">Reference proteome</keyword>
<dbReference type="SUPFAM" id="SSF48498">
    <property type="entry name" value="Tetracyclin repressor-like, C-terminal domain"/>
    <property type="match status" value="1"/>
</dbReference>
<evidence type="ECO:0000256" key="4">
    <source>
        <dbReference type="PROSITE-ProRule" id="PRU00335"/>
    </source>
</evidence>
<evidence type="ECO:0000256" key="3">
    <source>
        <dbReference type="ARBA" id="ARBA00023163"/>
    </source>
</evidence>
<evidence type="ECO:0000313" key="6">
    <source>
        <dbReference type="EMBL" id="GAA4127877.1"/>
    </source>
</evidence>
<dbReference type="Gene3D" id="1.10.10.60">
    <property type="entry name" value="Homeodomain-like"/>
    <property type="match status" value="1"/>
</dbReference>
<dbReference type="Pfam" id="PF16859">
    <property type="entry name" value="TetR_C_11"/>
    <property type="match status" value="1"/>
</dbReference>
<dbReference type="InterPro" id="IPR050109">
    <property type="entry name" value="HTH-type_TetR-like_transc_reg"/>
</dbReference>
<gene>
    <name evidence="6" type="ORF">GCM10022215_38840</name>
</gene>
<evidence type="ECO:0000259" key="5">
    <source>
        <dbReference type="PROSITE" id="PS50977"/>
    </source>
</evidence>
<dbReference type="InterPro" id="IPR011075">
    <property type="entry name" value="TetR_C"/>
</dbReference>
<comment type="caution">
    <text evidence="6">The sequence shown here is derived from an EMBL/GenBank/DDBJ whole genome shotgun (WGS) entry which is preliminary data.</text>
</comment>
<dbReference type="RefSeq" id="WP_344735156.1">
    <property type="nucleotide sequence ID" value="NZ_BAAAZH010000031.1"/>
</dbReference>
<organism evidence="6 7">
    <name type="scientific">Nocardioides fonticola</name>
    <dbReference type="NCBI Taxonomy" id="450363"/>
    <lineage>
        <taxon>Bacteria</taxon>
        <taxon>Bacillati</taxon>
        <taxon>Actinomycetota</taxon>
        <taxon>Actinomycetes</taxon>
        <taxon>Propionibacteriales</taxon>
        <taxon>Nocardioidaceae</taxon>
        <taxon>Nocardioides</taxon>
    </lineage>
</organism>
<dbReference type="InterPro" id="IPR001647">
    <property type="entry name" value="HTH_TetR"/>
</dbReference>
<accession>A0ABP7XYN2</accession>
<evidence type="ECO:0000256" key="1">
    <source>
        <dbReference type="ARBA" id="ARBA00023015"/>
    </source>
</evidence>
<keyword evidence="2 4" id="KW-0238">DNA-binding</keyword>
<dbReference type="InterPro" id="IPR009057">
    <property type="entry name" value="Homeodomain-like_sf"/>
</dbReference>
<feature type="domain" description="HTH tetR-type" evidence="5">
    <location>
        <begin position="16"/>
        <end position="76"/>
    </location>
</feature>
<dbReference type="PANTHER" id="PTHR30055:SF148">
    <property type="entry name" value="TETR-FAMILY TRANSCRIPTIONAL REGULATOR"/>
    <property type="match status" value="1"/>
</dbReference>
<feature type="DNA-binding region" description="H-T-H motif" evidence="4">
    <location>
        <begin position="39"/>
        <end position="58"/>
    </location>
</feature>
<name>A0ABP7XYN2_9ACTN</name>
<keyword evidence="3" id="KW-0804">Transcription</keyword>
<protein>
    <submittedName>
        <fullName evidence="6">TetR/AcrR family transcriptional regulator</fullName>
    </submittedName>
</protein>
<dbReference type="InterPro" id="IPR036271">
    <property type="entry name" value="Tet_transcr_reg_TetR-rel_C_sf"/>
</dbReference>
<dbReference type="Proteomes" id="UP001501495">
    <property type="component" value="Unassembled WGS sequence"/>
</dbReference>
<dbReference type="Gene3D" id="1.10.357.10">
    <property type="entry name" value="Tetracycline Repressor, domain 2"/>
    <property type="match status" value="1"/>
</dbReference>
<dbReference type="EMBL" id="BAAAZH010000031">
    <property type="protein sequence ID" value="GAA4127877.1"/>
    <property type="molecule type" value="Genomic_DNA"/>
</dbReference>